<keyword evidence="3" id="KW-1133">Transmembrane helix</keyword>
<protein>
    <recommendedName>
        <fullName evidence="6">Tat pathway signal sequence</fullName>
    </recommendedName>
</protein>
<gene>
    <name evidence="4" type="ORF">EYC80_008352</name>
</gene>
<proteinExistence type="inferred from homology"/>
<comment type="caution">
    <text evidence="4">The sequence shown here is derived from an EMBL/GenBank/DDBJ whole genome shotgun (WGS) entry which is preliminary data.</text>
</comment>
<accession>A0A5N6JPZ9</accession>
<evidence type="ECO:0000256" key="1">
    <source>
        <dbReference type="ARBA" id="ARBA00004685"/>
    </source>
</evidence>
<dbReference type="AlphaFoldDB" id="A0A5N6JPZ9"/>
<reference evidence="4 5" key="1">
    <citation type="submission" date="2019-06" db="EMBL/GenBank/DDBJ databases">
        <title>Genome Sequence of the Brown Rot Fungal Pathogen Monilinia laxa.</title>
        <authorList>
            <person name="De Miccolis Angelini R.M."/>
            <person name="Landi L."/>
            <person name="Abate D."/>
            <person name="Pollastro S."/>
            <person name="Romanazzi G."/>
            <person name="Faretra F."/>
        </authorList>
    </citation>
    <scope>NUCLEOTIDE SEQUENCE [LARGE SCALE GENOMIC DNA]</scope>
    <source>
        <strain evidence="4 5">Mlax316</strain>
    </source>
</reference>
<sequence length="268" mass="31063">MDEDDDSFTDRSNLLTLPEVKLERQLHSVNTIDVDRTHIPVNNIRKWHQIKPHLFAYLVTVHAALILTCWILVNNRKCLKPGDRSFSPALSVIKYETKNSHFVGHGTHALLSGPPSPENNHAWDQFVKPTLFRATYEEMVTAGEDIHDAAELIDGGYLASTSVYHDLHCLRQLRLYLYKESYYHNLTSQEVEYLEEHLDHCIETLRLSIMCGGDVSMYTFHWDKPHQVKPTTKTNSRRQCISWEPFEEWGQKHMVETNPRLKSPKTGV</sequence>
<evidence type="ECO:0000256" key="2">
    <source>
        <dbReference type="ARBA" id="ARBA00035112"/>
    </source>
</evidence>
<evidence type="ECO:0000313" key="5">
    <source>
        <dbReference type="Proteomes" id="UP000326757"/>
    </source>
</evidence>
<feature type="transmembrane region" description="Helical" evidence="3">
    <location>
        <begin position="54"/>
        <end position="73"/>
    </location>
</feature>
<keyword evidence="5" id="KW-1185">Reference proteome</keyword>
<dbReference type="PANTHER" id="PTHR33365:SF4">
    <property type="entry name" value="CYCLOCHLOROTINE BIOSYNTHESIS PROTEIN O"/>
    <property type="match status" value="1"/>
</dbReference>
<keyword evidence="3" id="KW-0812">Transmembrane</keyword>
<dbReference type="GO" id="GO:0043386">
    <property type="term" value="P:mycotoxin biosynthetic process"/>
    <property type="evidence" value="ECO:0007669"/>
    <property type="project" value="InterPro"/>
</dbReference>
<dbReference type="Pfam" id="PF11807">
    <property type="entry name" value="UstYa"/>
    <property type="match status" value="1"/>
</dbReference>
<name>A0A5N6JPZ9_MONLA</name>
<evidence type="ECO:0000313" key="4">
    <source>
        <dbReference type="EMBL" id="KAB8290713.1"/>
    </source>
</evidence>
<evidence type="ECO:0008006" key="6">
    <source>
        <dbReference type="Google" id="ProtNLM"/>
    </source>
</evidence>
<dbReference type="InterPro" id="IPR021765">
    <property type="entry name" value="UstYa-like"/>
</dbReference>
<dbReference type="PANTHER" id="PTHR33365">
    <property type="entry name" value="YALI0B05434P"/>
    <property type="match status" value="1"/>
</dbReference>
<keyword evidence="3" id="KW-0472">Membrane</keyword>
<dbReference type="Proteomes" id="UP000326757">
    <property type="component" value="Unassembled WGS sequence"/>
</dbReference>
<dbReference type="OrthoDB" id="3687641at2759"/>
<dbReference type="EMBL" id="VIGI01000016">
    <property type="protein sequence ID" value="KAB8290713.1"/>
    <property type="molecule type" value="Genomic_DNA"/>
</dbReference>
<evidence type="ECO:0000256" key="3">
    <source>
        <dbReference type="SAM" id="Phobius"/>
    </source>
</evidence>
<comment type="pathway">
    <text evidence="1">Mycotoxin biosynthesis.</text>
</comment>
<comment type="similarity">
    <text evidence="2">Belongs to the ustYa family.</text>
</comment>
<organism evidence="4 5">
    <name type="scientific">Monilinia laxa</name>
    <name type="common">Brown rot fungus</name>
    <name type="synonym">Sclerotinia laxa</name>
    <dbReference type="NCBI Taxonomy" id="61186"/>
    <lineage>
        <taxon>Eukaryota</taxon>
        <taxon>Fungi</taxon>
        <taxon>Dikarya</taxon>
        <taxon>Ascomycota</taxon>
        <taxon>Pezizomycotina</taxon>
        <taxon>Leotiomycetes</taxon>
        <taxon>Helotiales</taxon>
        <taxon>Sclerotiniaceae</taxon>
        <taxon>Monilinia</taxon>
    </lineage>
</organism>